<dbReference type="AlphaFoldDB" id="A0A6I4J4H7"/>
<organism evidence="2 3">
    <name type="scientific">Sphingomonas horti</name>
    <dbReference type="NCBI Taxonomy" id="2682842"/>
    <lineage>
        <taxon>Bacteria</taxon>
        <taxon>Pseudomonadati</taxon>
        <taxon>Pseudomonadota</taxon>
        <taxon>Alphaproteobacteria</taxon>
        <taxon>Sphingomonadales</taxon>
        <taxon>Sphingomonadaceae</taxon>
        <taxon>Sphingomonas</taxon>
    </lineage>
</organism>
<reference evidence="2 3" key="1">
    <citation type="submission" date="2019-12" db="EMBL/GenBank/DDBJ databases">
        <authorList>
            <person name="Huq M.A."/>
        </authorList>
    </citation>
    <scope>NUCLEOTIDE SEQUENCE [LARGE SCALE GENOMIC DNA]</scope>
    <source>
        <strain evidence="2 3">MAH-20</strain>
    </source>
</reference>
<protein>
    <recommendedName>
        <fullName evidence="1">PilZ domain-containing protein</fullName>
    </recommendedName>
</protein>
<keyword evidence="3" id="KW-1185">Reference proteome</keyword>
<accession>A0A6I4J4H7</accession>
<evidence type="ECO:0000313" key="3">
    <source>
        <dbReference type="Proteomes" id="UP000441389"/>
    </source>
</evidence>
<proteinExistence type="predicted"/>
<sequence>MAGLHSSEGRTCRPQGRDAIMLAVKLKSLFGVAEEADDWRERRAEPRSKVLLKGDAYPVEGYADLVVTNLSRTGLSGETDAPLDVDQSLLFSVAGNRFHMGTVRWVKGRRFGLDMEDALAILGPANDVDPGFLPTHQPRARRHDVELYGRIAIAPCSVRATIRDISQSGLCIDMPAPLVERQQVIVRLRDRPLILASVQWTGGGRAGIRAAERMETLRLVYAYE</sequence>
<dbReference type="InterPro" id="IPR009875">
    <property type="entry name" value="PilZ_domain"/>
</dbReference>
<dbReference type="EMBL" id="WQMS01000020">
    <property type="protein sequence ID" value="MVO79375.1"/>
    <property type="molecule type" value="Genomic_DNA"/>
</dbReference>
<name>A0A6I4J4H7_9SPHN</name>
<feature type="domain" description="PilZ" evidence="1">
    <location>
        <begin position="139"/>
        <end position="191"/>
    </location>
</feature>
<gene>
    <name evidence="2" type="ORF">GON01_15685</name>
</gene>
<evidence type="ECO:0000313" key="2">
    <source>
        <dbReference type="EMBL" id="MVO79375.1"/>
    </source>
</evidence>
<dbReference type="SUPFAM" id="SSF141371">
    <property type="entry name" value="PilZ domain-like"/>
    <property type="match status" value="1"/>
</dbReference>
<dbReference type="Pfam" id="PF07238">
    <property type="entry name" value="PilZ"/>
    <property type="match status" value="1"/>
</dbReference>
<dbReference type="Proteomes" id="UP000441389">
    <property type="component" value="Unassembled WGS sequence"/>
</dbReference>
<evidence type="ECO:0000259" key="1">
    <source>
        <dbReference type="Pfam" id="PF07238"/>
    </source>
</evidence>
<comment type="caution">
    <text evidence="2">The sequence shown here is derived from an EMBL/GenBank/DDBJ whole genome shotgun (WGS) entry which is preliminary data.</text>
</comment>
<dbReference type="GO" id="GO:0035438">
    <property type="term" value="F:cyclic-di-GMP binding"/>
    <property type="evidence" value="ECO:0007669"/>
    <property type="project" value="InterPro"/>
</dbReference>